<dbReference type="RefSeq" id="WP_057507441.1">
    <property type="nucleotide sequence ID" value="NZ_JANUEG010000006.1"/>
</dbReference>
<keyword evidence="1" id="KW-1133">Transmembrane helix</keyword>
<accession>A0A0R0DDX6</accession>
<feature type="transmembrane region" description="Helical" evidence="1">
    <location>
        <begin position="12"/>
        <end position="34"/>
    </location>
</feature>
<keyword evidence="1" id="KW-0472">Membrane</keyword>
<evidence type="ECO:0000313" key="3">
    <source>
        <dbReference type="Proteomes" id="UP000051386"/>
    </source>
</evidence>
<protein>
    <submittedName>
        <fullName evidence="2">Membrane protein</fullName>
    </submittedName>
</protein>
<keyword evidence="3" id="KW-1185">Reference proteome</keyword>
<proteinExistence type="predicted"/>
<feature type="transmembrane region" description="Helical" evidence="1">
    <location>
        <begin position="40"/>
        <end position="67"/>
    </location>
</feature>
<evidence type="ECO:0000313" key="2">
    <source>
        <dbReference type="EMBL" id="KRG75860.1"/>
    </source>
</evidence>
<reference evidence="2 3" key="1">
    <citation type="submission" date="2015-05" db="EMBL/GenBank/DDBJ databases">
        <title>Genome sequencing and analysis of members of genus Stenotrophomonas.</title>
        <authorList>
            <person name="Patil P.P."/>
            <person name="Midha S."/>
            <person name="Patil P.B."/>
        </authorList>
    </citation>
    <scope>NUCLEOTIDE SEQUENCE [LARGE SCALE GENOMIC DNA]</scope>
    <source>
        <strain evidence="2 3">DSM 21508</strain>
    </source>
</reference>
<organism evidence="2 3">
    <name type="scientific">Stenotrophomonas chelatiphaga</name>
    <dbReference type="NCBI Taxonomy" id="517011"/>
    <lineage>
        <taxon>Bacteria</taxon>
        <taxon>Pseudomonadati</taxon>
        <taxon>Pseudomonadota</taxon>
        <taxon>Gammaproteobacteria</taxon>
        <taxon>Lysobacterales</taxon>
        <taxon>Lysobacteraceae</taxon>
        <taxon>Stenotrophomonas</taxon>
    </lineage>
</organism>
<gene>
    <name evidence="2" type="ORF">ABB28_04275</name>
</gene>
<comment type="caution">
    <text evidence="2">The sequence shown here is derived from an EMBL/GenBank/DDBJ whole genome shotgun (WGS) entry which is preliminary data.</text>
</comment>
<dbReference type="AlphaFoldDB" id="A0A0R0DDX6"/>
<keyword evidence="1" id="KW-0812">Transmembrane</keyword>
<dbReference type="PATRIC" id="fig|517011.3.peg.274"/>
<sequence length="113" mass="11961">MQRLFVMFPDRAPGIGLLWIRLCLAAAMCWPWPVAAWQQWVAASAALLLALGGLTPLAVLLATLVLWRGGGSMPLVLLPGCLLLLGPGAYSLDACLFGRRVLVAARGAAPPKE</sequence>
<name>A0A0R0DDX6_9GAMM</name>
<dbReference type="EMBL" id="LDJK01000012">
    <property type="protein sequence ID" value="KRG75860.1"/>
    <property type="molecule type" value="Genomic_DNA"/>
</dbReference>
<evidence type="ECO:0000256" key="1">
    <source>
        <dbReference type="SAM" id="Phobius"/>
    </source>
</evidence>
<dbReference type="Proteomes" id="UP000051386">
    <property type="component" value="Unassembled WGS sequence"/>
</dbReference>
<feature type="transmembrane region" description="Helical" evidence="1">
    <location>
        <begin position="74"/>
        <end position="92"/>
    </location>
</feature>